<gene>
    <name evidence="2" type="ORF">CPELLU_LOCUS2175</name>
</gene>
<name>A0A9N8ZEZ9_9GLOM</name>
<evidence type="ECO:0000313" key="3">
    <source>
        <dbReference type="Proteomes" id="UP000789759"/>
    </source>
</evidence>
<dbReference type="AlphaFoldDB" id="A0A9N8ZEZ9"/>
<reference evidence="2" key="1">
    <citation type="submission" date="2021-06" db="EMBL/GenBank/DDBJ databases">
        <authorList>
            <person name="Kallberg Y."/>
            <person name="Tangrot J."/>
            <person name="Rosling A."/>
        </authorList>
    </citation>
    <scope>NUCLEOTIDE SEQUENCE</scope>
    <source>
        <strain evidence="2">FL966</strain>
    </source>
</reference>
<feature type="transmembrane region" description="Helical" evidence="1">
    <location>
        <begin position="17"/>
        <end position="39"/>
    </location>
</feature>
<sequence length="66" mass="7489">MTQVHINMAVIILGECYLPITIIITIAYQLIVFIIAYTLQVDTAITDNLNYRRIKCSIACHLNFSS</sequence>
<keyword evidence="3" id="KW-1185">Reference proteome</keyword>
<keyword evidence="1" id="KW-0812">Transmembrane</keyword>
<dbReference type="Proteomes" id="UP000789759">
    <property type="component" value="Unassembled WGS sequence"/>
</dbReference>
<proteinExistence type="predicted"/>
<comment type="caution">
    <text evidence="2">The sequence shown here is derived from an EMBL/GenBank/DDBJ whole genome shotgun (WGS) entry which is preliminary data.</text>
</comment>
<dbReference type="EMBL" id="CAJVQA010000896">
    <property type="protein sequence ID" value="CAG8495099.1"/>
    <property type="molecule type" value="Genomic_DNA"/>
</dbReference>
<keyword evidence="1" id="KW-0472">Membrane</keyword>
<evidence type="ECO:0000313" key="2">
    <source>
        <dbReference type="EMBL" id="CAG8495099.1"/>
    </source>
</evidence>
<organism evidence="2 3">
    <name type="scientific">Cetraspora pellucida</name>
    <dbReference type="NCBI Taxonomy" id="1433469"/>
    <lineage>
        <taxon>Eukaryota</taxon>
        <taxon>Fungi</taxon>
        <taxon>Fungi incertae sedis</taxon>
        <taxon>Mucoromycota</taxon>
        <taxon>Glomeromycotina</taxon>
        <taxon>Glomeromycetes</taxon>
        <taxon>Diversisporales</taxon>
        <taxon>Gigasporaceae</taxon>
        <taxon>Cetraspora</taxon>
    </lineage>
</organism>
<protein>
    <submittedName>
        <fullName evidence="2">13230_t:CDS:1</fullName>
    </submittedName>
</protein>
<keyword evidence="1" id="KW-1133">Transmembrane helix</keyword>
<accession>A0A9N8ZEZ9</accession>
<evidence type="ECO:0000256" key="1">
    <source>
        <dbReference type="SAM" id="Phobius"/>
    </source>
</evidence>